<name>A0A6A6DG51_9PEZI</name>
<dbReference type="InterPro" id="IPR011009">
    <property type="entry name" value="Kinase-like_dom_sf"/>
</dbReference>
<proteinExistence type="predicted"/>
<dbReference type="EMBL" id="ML994697">
    <property type="protein sequence ID" value="KAF2176970.1"/>
    <property type="molecule type" value="Genomic_DNA"/>
</dbReference>
<reference evidence="1" key="1">
    <citation type="journal article" date="2020" name="Stud. Mycol.">
        <title>101 Dothideomycetes genomes: a test case for predicting lifestyles and emergence of pathogens.</title>
        <authorList>
            <person name="Haridas S."/>
            <person name="Albert R."/>
            <person name="Binder M."/>
            <person name="Bloem J."/>
            <person name="Labutti K."/>
            <person name="Salamov A."/>
            <person name="Andreopoulos B."/>
            <person name="Baker S."/>
            <person name="Barry K."/>
            <person name="Bills G."/>
            <person name="Bluhm B."/>
            <person name="Cannon C."/>
            <person name="Castanera R."/>
            <person name="Culley D."/>
            <person name="Daum C."/>
            <person name="Ezra D."/>
            <person name="Gonzalez J."/>
            <person name="Henrissat B."/>
            <person name="Kuo A."/>
            <person name="Liang C."/>
            <person name="Lipzen A."/>
            <person name="Lutzoni F."/>
            <person name="Magnuson J."/>
            <person name="Mondo S."/>
            <person name="Nolan M."/>
            <person name="Ohm R."/>
            <person name="Pangilinan J."/>
            <person name="Park H.-J."/>
            <person name="Ramirez L."/>
            <person name="Alfaro M."/>
            <person name="Sun H."/>
            <person name="Tritt A."/>
            <person name="Yoshinaga Y."/>
            <person name="Zwiers L.-H."/>
            <person name="Turgeon B."/>
            <person name="Goodwin S."/>
            <person name="Spatafora J."/>
            <person name="Crous P."/>
            <person name="Grigoriev I."/>
        </authorList>
    </citation>
    <scope>NUCLEOTIDE SEQUENCE</scope>
    <source>
        <strain evidence="1">CBS 207.26</strain>
    </source>
</reference>
<evidence type="ECO:0000313" key="2">
    <source>
        <dbReference type="Proteomes" id="UP000800200"/>
    </source>
</evidence>
<organism evidence="1 2">
    <name type="scientific">Zopfia rhizophila CBS 207.26</name>
    <dbReference type="NCBI Taxonomy" id="1314779"/>
    <lineage>
        <taxon>Eukaryota</taxon>
        <taxon>Fungi</taxon>
        <taxon>Dikarya</taxon>
        <taxon>Ascomycota</taxon>
        <taxon>Pezizomycotina</taxon>
        <taxon>Dothideomycetes</taxon>
        <taxon>Dothideomycetes incertae sedis</taxon>
        <taxon>Zopfiaceae</taxon>
        <taxon>Zopfia</taxon>
    </lineage>
</organism>
<dbReference type="AlphaFoldDB" id="A0A6A6DG51"/>
<gene>
    <name evidence="1" type="ORF">K469DRAFT_383290</name>
</gene>
<evidence type="ECO:0008006" key="3">
    <source>
        <dbReference type="Google" id="ProtNLM"/>
    </source>
</evidence>
<evidence type="ECO:0000313" key="1">
    <source>
        <dbReference type="EMBL" id="KAF2176970.1"/>
    </source>
</evidence>
<sequence length="158" mass="17686">MSEEATQVGFTRTMGTFKYSPPEIFGQEGTPSAGLVRRTGRSGDLFSLGCVFYEILEALSIHADFPRVDGTYASCISARTFVDEVCGIKEHDILVAKRVEKQYKLLGLVQKMLKLVVASMIVVPIQERKDATSVLESINWNYRDYDELRLGCCAVETY</sequence>
<dbReference type="Proteomes" id="UP000800200">
    <property type="component" value="Unassembled WGS sequence"/>
</dbReference>
<dbReference type="Gene3D" id="1.10.510.10">
    <property type="entry name" value="Transferase(Phosphotransferase) domain 1"/>
    <property type="match status" value="1"/>
</dbReference>
<accession>A0A6A6DG51</accession>
<protein>
    <recommendedName>
        <fullName evidence="3">Protein kinase domain-containing protein</fullName>
    </recommendedName>
</protein>
<dbReference type="SUPFAM" id="SSF56112">
    <property type="entry name" value="Protein kinase-like (PK-like)"/>
    <property type="match status" value="1"/>
</dbReference>
<keyword evidence="2" id="KW-1185">Reference proteome</keyword>